<name>A0A1Y2BNR2_9FUNG</name>
<dbReference type="EMBL" id="MCGO01000056">
    <property type="protein sequence ID" value="ORY36362.1"/>
    <property type="molecule type" value="Genomic_DNA"/>
</dbReference>
<evidence type="ECO:0000313" key="4">
    <source>
        <dbReference type="Proteomes" id="UP000193642"/>
    </source>
</evidence>
<feature type="region of interest" description="Disordered" evidence="1">
    <location>
        <begin position="29"/>
        <end position="56"/>
    </location>
</feature>
<accession>A0A1Y2BNR2</accession>
<keyword evidence="2" id="KW-1133">Transmembrane helix</keyword>
<protein>
    <submittedName>
        <fullName evidence="3">Uncharacterized protein</fullName>
    </submittedName>
</protein>
<evidence type="ECO:0000313" key="3">
    <source>
        <dbReference type="EMBL" id="ORY36362.1"/>
    </source>
</evidence>
<comment type="caution">
    <text evidence="3">The sequence shown here is derived from an EMBL/GenBank/DDBJ whole genome shotgun (WGS) entry which is preliminary data.</text>
</comment>
<keyword evidence="2" id="KW-0812">Transmembrane</keyword>
<gene>
    <name evidence="3" type="ORF">BCR33DRAFT_770360</name>
</gene>
<keyword evidence="4" id="KW-1185">Reference proteome</keyword>
<sequence length="151" mass="16842">MPARPLMRSLSPASLQSKSLSELPIAAEATLPPPFSPQTNFRVSSTNTDHPLSCDARPAQSRKMPLFNLQPSTSSLLITPQNQSIFQNAKPLQTSSRNSTRICNNQNVHTNKSKRTFGIEIVFWAMIIFVSPLQFPPFSPPNINKIKKKQQ</sequence>
<feature type="transmembrane region" description="Helical" evidence="2">
    <location>
        <begin position="117"/>
        <end position="135"/>
    </location>
</feature>
<keyword evidence="2" id="KW-0472">Membrane</keyword>
<organism evidence="3 4">
    <name type="scientific">Rhizoclosmatium globosum</name>
    <dbReference type="NCBI Taxonomy" id="329046"/>
    <lineage>
        <taxon>Eukaryota</taxon>
        <taxon>Fungi</taxon>
        <taxon>Fungi incertae sedis</taxon>
        <taxon>Chytridiomycota</taxon>
        <taxon>Chytridiomycota incertae sedis</taxon>
        <taxon>Chytridiomycetes</taxon>
        <taxon>Chytridiales</taxon>
        <taxon>Chytriomycetaceae</taxon>
        <taxon>Rhizoclosmatium</taxon>
    </lineage>
</organism>
<evidence type="ECO:0000256" key="1">
    <source>
        <dbReference type="SAM" id="MobiDB-lite"/>
    </source>
</evidence>
<reference evidence="3 4" key="1">
    <citation type="submission" date="2016-07" db="EMBL/GenBank/DDBJ databases">
        <title>Pervasive Adenine N6-methylation of Active Genes in Fungi.</title>
        <authorList>
            <consortium name="DOE Joint Genome Institute"/>
            <person name="Mondo S.J."/>
            <person name="Dannebaum R.O."/>
            <person name="Kuo R.C."/>
            <person name="Labutti K."/>
            <person name="Haridas S."/>
            <person name="Kuo A."/>
            <person name="Salamov A."/>
            <person name="Ahrendt S.R."/>
            <person name="Lipzen A."/>
            <person name="Sullivan W."/>
            <person name="Andreopoulos W.B."/>
            <person name="Clum A."/>
            <person name="Lindquist E."/>
            <person name="Daum C."/>
            <person name="Ramamoorthy G.K."/>
            <person name="Gryganskyi A."/>
            <person name="Culley D."/>
            <person name="Magnuson J.K."/>
            <person name="James T.Y."/>
            <person name="O'Malley M.A."/>
            <person name="Stajich J.E."/>
            <person name="Spatafora J.W."/>
            <person name="Visel A."/>
            <person name="Grigoriev I.V."/>
        </authorList>
    </citation>
    <scope>NUCLEOTIDE SEQUENCE [LARGE SCALE GENOMIC DNA]</scope>
    <source>
        <strain evidence="3 4">JEL800</strain>
    </source>
</reference>
<dbReference type="AlphaFoldDB" id="A0A1Y2BNR2"/>
<proteinExistence type="predicted"/>
<evidence type="ECO:0000256" key="2">
    <source>
        <dbReference type="SAM" id="Phobius"/>
    </source>
</evidence>
<dbReference type="Proteomes" id="UP000193642">
    <property type="component" value="Unassembled WGS sequence"/>
</dbReference>
<feature type="compositionally biased region" description="Polar residues" evidence="1">
    <location>
        <begin position="37"/>
        <end position="50"/>
    </location>
</feature>